<evidence type="ECO:0000313" key="1">
    <source>
        <dbReference type="EMBL" id="NHB95570.1"/>
    </source>
</evidence>
<name>A0A7X5TJZ9_9GAMM</name>
<dbReference type="AlphaFoldDB" id="A0A7X5TJZ9"/>
<reference evidence="1 2" key="1">
    <citation type="submission" date="2018-02" db="EMBL/GenBank/DDBJ databases">
        <authorList>
            <person name="Machado R.A."/>
        </authorList>
    </citation>
    <scope>NUCLEOTIDE SEQUENCE [LARGE SCALE GENOMIC DNA]</scope>
    <source>
        <strain evidence="1 2">DSM 23271</strain>
    </source>
</reference>
<sequence length="93" mass="10556">MTLKVTNNTLKKIEISINYWSTERGKADDKYYVVNPGETTGTWNRFDSRGYVMAMKKGDITSSYAISSNSHIVIYDLSVTNNNLLILPFIITL</sequence>
<keyword evidence="2" id="KW-1185">Reference proteome</keyword>
<protein>
    <submittedName>
        <fullName evidence="1">Uncharacterized protein</fullName>
    </submittedName>
</protein>
<dbReference type="EMBL" id="PUJV01000003">
    <property type="protein sequence ID" value="NHB95570.1"/>
    <property type="molecule type" value="Genomic_DNA"/>
</dbReference>
<dbReference type="Proteomes" id="UP000547931">
    <property type="component" value="Unassembled WGS sequence"/>
</dbReference>
<dbReference type="RefSeq" id="WP_166286024.1">
    <property type="nucleotide sequence ID" value="NZ_CAWPIE010000003.1"/>
</dbReference>
<evidence type="ECO:0000313" key="2">
    <source>
        <dbReference type="Proteomes" id="UP000547931"/>
    </source>
</evidence>
<comment type="caution">
    <text evidence="1">The sequence shown here is derived from an EMBL/GenBank/DDBJ whole genome shotgun (WGS) entry which is preliminary data.</text>
</comment>
<accession>A0A7X5TJZ9</accession>
<proteinExistence type="predicted"/>
<gene>
    <name evidence="1" type="ORF">C5470_03685</name>
</gene>
<organism evidence="1 2">
    <name type="scientific">Photorhabdus stackebrandtii</name>
    <dbReference type="NCBI Taxonomy" id="1123042"/>
    <lineage>
        <taxon>Bacteria</taxon>
        <taxon>Pseudomonadati</taxon>
        <taxon>Pseudomonadota</taxon>
        <taxon>Gammaproteobacteria</taxon>
        <taxon>Enterobacterales</taxon>
        <taxon>Morganellaceae</taxon>
        <taxon>Photorhabdus</taxon>
    </lineage>
</organism>